<proteinExistence type="predicted"/>
<dbReference type="EMBL" id="ACPB03021951">
    <property type="status" value="NOT_ANNOTATED_CDS"/>
    <property type="molecule type" value="Genomic_DNA"/>
</dbReference>
<dbReference type="InParanoid" id="T1HJU2"/>
<dbReference type="VEuPathDB" id="VectorBase:RPRC004314"/>
<keyword evidence="2" id="KW-1185">Reference proteome</keyword>
<name>T1HJU2_RHOPR</name>
<evidence type="ECO:0000313" key="2">
    <source>
        <dbReference type="Proteomes" id="UP000015103"/>
    </source>
</evidence>
<sequence>MGSEIAEQLKKLRLDLKADMEESRSKTLNELKQYFEVLENRVKIVETKMDTLDRELRKRNVVIFGAVDEMVDYWELESFVCNFFANKLELNIGRTDIDFVRRLGKRDGSRNRPILVGLAAFRSKLMIMQNVFKLKGSNFSISHDFPKDATITSVRANETVLYVPDYNVSAFISYLVSCKPSNPKHQDWCDFLFPFALFLVDSNATTHLAHT</sequence>
<dbReference type="AlphaFoldDB" id="T1HJU2"/>
<dbReference type="EnsemblMetazoa" id="RPRC004314-RA">
    <property type="protein sequence ID" value="RPRC004314-PA"/>
    <property type="gene ID" value="RPRC004314"/>
</dbReference>
<evidence type="ECO:0000313" key="1">
    <source>
        <dbReference type="EnsemblMetazoa" id="RPRC004314-PA"/>
    </source>
</evidence>
<dbReference type="PANTHER" id="PTHR37445:SF3">
    <property type="entry name" value="ZINC FINGER PHD-TYPE DOMAIN-CONTAINING PROTEIN"/>
    <property type="match status" value="1"/>
</dbReference>
<organism evidence="1 2">
    <name type="scientific">Rhodnius prolixus</name>
    <name type="common">Triatomid bug</name>
    <dbReference type="NCBI Taxonomy" id="13249"/>
    <lineage>
        <taxon>Eukaryota</taxon>
        <taxon>Metazoa</taxon>
        <taxon>Ecdysozoa</taxon>
        <taxon>Arthropoda</taxon>
        <taxon>Hexapoda</taxon>
        <taxon>Insecta</taxon>
        <taxon>Pterygota</taxon>
        <taxon>Neoptera</taxon>
        <taxon>Paraneoptera</taxon>
        <taxon>Hemiptera</taxon>
        <taxon>Heteroptera</taxon>
        <taxon>Panheteroptera</taxon>
        <taxon>Cimicomorpha</taxon>
        <taxon>Reduviidae</taxon>
        <taxon>Triatominae</taxon>
        <taxon>Rhodnius</taxon>
    </lineage>
</organism>
<reference evidence="1" key="1">
    <citation type="submission" date="2015-05" db="UniProtKB">
        <authorList>
            <consortium name="EnsemblMetazoa"/>
        </authorList>
    </citation>
    <scope>IDENTIFICATION</scope>
</reference>
<dbReference type="EMBL" id="ACPB03021952">
    <property type="status" value="NOT_ANNOTATED_CDS"/>
    <property type="molecule type" value="Genomic_DNA"/>
</dbReference>
<dbReference type="Proteomes" id="UP000015103">
    <property type="component" value="Unassembled WGS sequence"/>
</dbReference>
<dbReference type="HOGENOM" id="CLU_1306233_0_0_1"/>
<dbReference type="PANTHER" id="PTHR37445">
    <property type="entry name" value="PROTEIN CBG24663"/>
    <property type="match status" value="1"/>
</dbReference>
<dbReference type="eggNOG" id="ENOG502SNAA">
    <property type="taxonomic scope" value="Eukaryota"/>
</dbReference>
<protein>
    <submittedName>
        <fullName evidence="1">Uncharacterized protein</fullName>
    </submittedName>
</protein>
<accession>T1HJU2</accession>